<reference evidence="15" key="1">
    <citation type="submission" date="2021-12" db="EMBL/GenBank/DDBJ databases">
        <authorList>
            <person name="King R."/>
        </authorList>
    </citation>
    <scope>NUCLEOTIDE SEQUENCE</scope>
</reference>
<evidence type="ECO:0000256" key="4">
    <source>
        <dbReference type="ARBA" id="ARBA00022692"/>
    </source>
</evidence>
<keyword evidence="16" id="KW-1185">Reference proteome</keyword>
<evidence type="ECO:0000256" key="11">
    <source>
        <dbReference type="ARBA" id="ARBA00049729"/>
    </source>
</evidence>
<evidence type="ECO:0000256" key="2">
    <source>
        <dbReference type="ARBA" id="ARBA00006897"/>
    </source>
</evidence>
<feature type="transmembrane region" description="Helical" evidence="13">
    <location>
        <begin position="252"/>
        <end position="270"/>
    </location>
</feature>
<gene>
    <name evidence="15" type="ORF">CHILSU_LOCUS3757</name>
</gene>
<organism evidence="15 16">
    <name type="scientific">Chilo suppressalis</name>
    <name type="common">Asiatic rice borer moth</name>
    <dbReference type="NCBI Taxonomy" id="168631"/>
    <lineage>
        <taxon>Eukaryota</taxon>
        <taxon>Metazoa</taxon>
        <taxon>Ecdysozoa</taxon>
        <taxon>Arthropoda</taxon>
        <taxon>Hexapoda</taxon>
        <taxon>Insecta</taxon>
        <taxon>Pterygota</taxon>
        <taxon>Neoptera</taxon>
        <taxon>Endopterygota</taxon>
        <taxon>Lepidoptera</taxon>
        <taxon>Glossata</taxon>
        <taxon>Ditrysia</taxon>
        <taxon>Pyraloidea</taxon>
        <taxon>Crambidae</taxon>
        <taxon>Crambinae</taxon>
        <taxon>Chilo</taxon>
    </lineage>
</organism>
<feature type="transmembrane region" description="Helical" evidence="13">
    <location>
        <begin position="194"/>
        <end position="216"/>
    </location>
</feature>
<dbReference type="InterPro" id="IPR003675">
    <property type="entry name" value="Rce1/LyrA-like_dom"/>
</dbReference>
<dbReference type="Pfam" id="PF02517">
    <property type="entry name" value="Rce1-like"/>
    <property type="match status" value="1"/>
</dbReference>
<keyword evidence="5" id="KW-0378">Hydrolase</keyword>
<evidence type="ECO:0000256" key="13">
    <source>
        <dbReference type="SAM" id="Phobius"/>
    </source>
</evidence>
<keyword evidence="7 13" id="KW-1133">Transmembrane helix</keyword>
<comment type="similarity">
    <text evidence="2">Belongs to the peptidase U48 family.</text>
</comment>
<dbReference type="EC" id="3.4.26.1" evidence="11"/>
<feature type="transmembrane region" description="Helical" evidence="13">
    <location>
        <begin position="48"/>
        <end position="66"/>
    </location>
</feature>
<dbReference type="EMBL" id="OU963910">
    <property type="protein sequence ID" value="CAH0400561.1"/>
    <property type="molecule type" value="Genomic_DNA"/>
</dbReference>
<protein>
    <recommendedName>
        <fullName evidence="12">CAAX prenyl protease 2</fullName>
        <ecNumber evidence="11">3.4.26.1</ecNumber>
    </recommendedName>
    <alternativeName>
        <fullName evidence="9">Farnesylated proteins-converting enzyme 2</fullName>
    </alternativeName>
</protein>
<name>A0ABN8B0E6_CHISP</name>
<feature type="transmembrane region" description="Helical" evidence="13">
    <location>
        <begin position="87"/>
        <end position="108"/>
    </location>
</feature>
<evidence type="ECO:0000256" key="10">
    <source>
        <dbReference type="ARBA" id="ARBA00047280"/>
    </source>
</evidence>
<proteinExistence type="inferred from homology"/>
<evidence type="ECO:0000259" key="14">
    <source>
        <dbReference type="Pfam" id="PF02517"/>
    </source>
</evidence>
<evidence type="ECO:0000256" key="9">
    <source>
        <dbReference type="ARBA" id="ARBA00032607"/>
    </source>
</evidence>
<evidence type="ECO:0000256" key="6">
    <source>
        <dbReference type="ARBA" id="ARBA00022824"/>
    </source>
</evidence>
<evidence type="ECO:0000256" key="7">
    <source>
        <dbReference type="ARBA" id="ARBA00022989"/>
    </source>
</evidence>
<keyword evidence="3" id="KW-0645">Protease</keyword>
<evidence type="ECO:0000313" key="16">
    <source>
        <dbReference type="Proteomes" id="UP001153292"/>
    </source>
</evidence>
<accession>A0ABN8B0E6</accession>
<evidence type="ECO:0000313" key="15">
    <source>
        <dbReference type="EMBL" id="CAH0400561.1"/>
    </source>
</evidence>
<keyword evidence="6" id="KW-0256">Endoplasmic reticulum</keyword>
<evidence type="ECO:0000256" key="8">
    <source>
        <dbReference type="ARBA" id="ARBA00023136"/>
    </source>
</evidence>
<dbReference type="PANTHER" id="PTHR13046:SF0">
    <property type="entry name" value="CAAX PRENYL PROTEASE 2"/>
    <property type="match status" value="1"/>
</dbReference>
<dbReference type="PANTHER" id="PTHR13046">
    <property type="entry name" value="PROTEASE U48 CAAX PRENYL PROTEASE RCE1"/>
    <property type="match status" value="1"/>
</dbReference>
<comment type="subcellular location">
    <subcellularLocation>
        <location evidence="1">Endoplasmic reticulum membrane</location>
        <topology evidence="1">Multi-pass membrane protein</topology>
    </subcellularLocation>
</comment>
<evidence type="ECO:0000256" key="5">
    <source>
        <dbReference type="ARBA" id="ARBA00022801"/>
    </source>
</evidence>
<feature type="domain" description="CAAX prenyl protease 2/Lysostaphin resistance protein A-like" evidence="14">
    <location>
        <begin position="131"/>
        <end position="235"/>
    </location>
</feature>
<sequence>MTEIESSGWTCLSSVFACIFLTFGYVASLYVWGTKLNRDHPSVIKRRFFSVTCIMLVAPFYTNYFLSDETLSKGDLLAQLGIRASGLVAASILPLILTAVLFLGPLTMQFLSGTWKLYAEPLYWISSWQDLIWVRNHFMAPLSEEWVFRACMMPMLLQCLKPMTAVFMGPVLFGIAHFHHLFERINTGYNFQTALMISLFQFAYTSLFGAYSAYLFVRTGHVVAPLLAHIFCNHMGFPNFGEVNQYPPTQRILIIFSFLLGFSIWCMYISSMTNPDIYDNRLHWET</sequence>
<feature type="transmembrane region" description="Helical" evidence="13">
    <location>
        <begin position="162"/>
        <end position="182"/>
    </location>
</feature>
<evidence type="ECO:0000256" key="3">
    <source>
        <dbReference type="ARBA" id="ARBA00022670"/>
    </source>
</evidence>
<comment type="catalytic activity">
    <reaction evidence="10">
        <text>Hydrolyzes the peptide bond -P2-(S-farnesyl or geranylgeranyl)C-P1'-P2'-P3'-COOH where P1' and P2' are amino acids with aliphatic sidechains and P3' is any C-terminal residue.</text>
        <dbReference type="EC" id="3.4.26.1"/>
    </reaction>
</comment>
<evidence type="ECO:0000256" key="12">
    <source>
        <dbReference type="ARBA" id="ARBA00049763"/>
    </source>
</evidence>
<keyword evidence="8 13" id="KW-0472">Membrane</keyword>
<evidence type="ECO:0000256" key="1">
    <source>
        <dbReference type="ARBA" id="ARBA00004477"/>
    </source>
</evidence>
<dbReference type="Proteomes" id="UP001153292">
    <property type="component" value="Chromosome 17"/>
</dbReference>
<dbReference type="InterPro" id="IPR039731">
    <property type="entry name" value="Rce1"/>
</dbReference>
<keyword evidence="4 13" id="KW-0812">Transmembrane</keyword>
<feature type="transmembrane region" description="Helical" evidence="13">
    <location>
        <begin position="12"/>
        <end position="33"/>
    </location>
</feature>